<keyword evidence="2" id="KW-1133">Transmembrane helix</keyword>
<organism evidence="3 4">
    <name type="scientific">Ascaris lumbricoides</name>
    <name type="common">Giant roundworm</name>
    <dbReference type="NCBI Taxonomy" id="6252"/>
    <lineage>
        <taxon>Eukaryota</taxon>
        <taxon>Metazoa</taxon>
        <taxon>Ecdysozoa</taxon>
        <taxon>Nematoda</taxon>
        <taxon>Chromadorea</taxon>
        <taxon>Rhabditida</taxon>
        <taxon>Spirurina</taxon>
        <taxon>Ascaridomorpha</taxon>
        <taxon>Ascaridoidea</taxon>
        <taxon>Ascarididae</taxon>
        <taxon>Ascaris</taxon>
    </lineage>
</organism>
<feature type="compositionally biased region" description="Basic and acidic residues" evidence="1">
    <location>
        <begin position="336"/>
        <end position="351"/>
    </location>
</feature>
<keyword evidence="2" id="KW-0812">Transmembrane</keyword>
<feature type="region of interest" description="Disordered" evidence="1">
    <location>
        <begin position="335"/>
        <end position="414"/>
    </location>
</feature>
<keyword evidence="2" id="KW-0472">Membrane</keyword>
<accession>A0A9J2Q155</accession>
<dbReference type="AlphaFoldDB" id="A0A9J2Q155"/>
<feature type="region of interest" description="Disordered" evidence="1">
    <location>
        <begin position="71"/>
        <end position="159"/>
    </location>
</feature>
<feature type="region of interest" description="Disordered" evidence="1">
    <location>
        <begin position="432"/>
        <end position="451"/>
    </location>
</feature>
<feature type="compositionally biased region" description="Low complexity" evidence="1">
    <location>
        <begin position="89"/>
        <end position="100"/>
    </location>
</feature>
<feature type="region of interest" description="Disordered" evidence="1">
    <location>
        <begin position="211"/>
        <end position="257"/>
    </location>
</feature>
<feature type="compositionally biased region" description="Basic and acidic residues" evidence="1">
    <location>
        <begin position="109"/>
        <end position="147"/>
    </location>
</feature>
<sequence>MAKKVRFAISSTEWRSLQGSVSTLRTAVIVLTTVIVIFCILQVVSLICRVIVMRRKAHEVRPKMSPFLFRYQTSRRKERMRQEDDQRKQMSQKSKSTSTRRSARRRKKSEINGPDKKTMVRLSLTHEDDQPKDSRRQLKECAEDGNNKSRSPSGVSSKASQTKFFQADFQGIKNSLIFQPERGMKIALPPSGQFDDEDSLEKKAHFEKLEAKWPTRKKNISPSGPKNSTTSTESEDEPKGSAPIMASKIPTEDGFKDPHLQMLNVQDSLMVAAVSPQLVSVPKTAFEKSDKPVLKSSEQNPEPPGIESGTAKLIAQDSLLMLPGSEQKLVAVVESPAREKGMEKDSGDKTGHKIPVKKLDNGLFQDDKEELATAKSTENESNGSKIESSSSAKGPVVIEIPETATGSSSDISTAREKRKGCIVIVLALESATNEGGTSQEITKTAVNPSER</sequence>
<dbReference type="WBParaSite" id="ALUE_0001531901-mRNA-1">
    <property type="protein sequence ID" value="ALUE_0001531901-mRNA-1"/>
    <property type="gene ID" value="ALUE_0001531901"/>
</dbReference>
<protein>
    <submittedName>
        <fullName evidence="4">Uncharacterized protein</fullName>
    </submittedName>
</protein>
<name>A0A9J2Q155_ASCLU</name>
<evidence type="ECO:0000313" key="4">
    <source>
        <dbReference type="WBParaSite" id="ALUE_0001531901-mRNA-1"/>
    </source>
</evidence>
<feature type="compositionally biased region" description="Polar residues" evidence="1">
    <location>
        <begin position="220"/>
        <end position="232"/>
    </location>
</feature>
<feature type="transmembrane region" description="Helical" evidence="2">
    <location>
        <begin position="27"/>
        <end position="52"/>
    </location>
</feature>
<evidence type="ECO:0000256" key="1">
    <source>
        <dbReference type="SAM" id="MobiDB-lite"/>
    </source>
</evidence>
<dbReference type="Proteomes" id="UP000036681">
    <property type="component" value="Unplaced"/>
</dbReference>
<evidence type="ECO:0000256" key="2">
    <source>
        <dbReference type="SAM" id="Phobius"/>
    </source>
</evidence>
<proteinExistence type="predicted"/>
<feature type="compositionally biased region" description="Polar residues" evidence="1">
    <location>
        <begin position="148"/>
        <end position="159"/>
    </location>
</feature>
<reference evidence="4" key="1">
    <citation type="submission" date="2023-03" db="UniProtKB">
        <authorList>
            <consortium name="WormBaseParasite"/>
        </authorList>
    </citation>
    <scope>IDENTIFICATION</scope>
</reference>
<keyword evidence="3" id="KW-1185">Reference proteome</keyword>
<evidence type="ECO:0000313" key="3">
    <source>
        <dbReference type="Proteomes" id="UP000036681"/>
    </source>
</evidence>
<feature type="compositionally biased region" description="Low complexity" evidence="1">
    <location>
        <begin position="379"/>
        <end position="394"/>
    </location>
</feature>
<feature type="region of interest" description="Disordered" evidence="1">
    <location>
        <begin position="285"/>
        <end position="312"/>
    </location>
</feature>